<feature type="region of interest" description="Disordered" evidence="6">
    <location>
        <begin position="130"/>
        <end position="156"/>
    </location>
</feature>
<dbReference type="GO" id="GO:0005634">
    <property type="term" value="C:nucleus"/>
    <property type="evidence" value="ECO:0007669"/>
    <property type="project" value="UniProtKB-SubCell"/>
</dbReference>
<dbReference type="Pfam" id="PF00847">
    <property type="entry name" value="AP2"/>
    <property type="match status" value="1"/>
</dbReference>
<dbReference type="InterPro" id="IPR036955">
    <property type="entry name" value="AP2/ERF_dom_sf"/>
</dbReference>
<comment type="subcellular location">
    <subcellularLocation>
        <location evidence="1">Nucleus</location>
    </subcellularLocation>
</comment>
<dbReference type="GO" id="GO:0003677">
    <property type="term" value="F:DNA binding"/>
    <property type="evidence" value="ECO:0007669"/>
    <property type="project" value="UniProtKB-KW"/>
</dbReference>
<dbReference type="Gene3D" id="3.30.730.10">
    <property type="entry name" value="AP2/ERF domain"/>
    <property type="match status" value="2"/>
</dbReference>
<gene>
    <name evidence="8" type="ORF">OSTQU699_LOCUS7227</name>
</gene>
<dbReference type="Proteomes" id="UP000708148">
    <property type="component" value="Unassembled WGS sequence"/>
</dbReference>
<evidence type="ECO:0000256" key="2">
    <source>
        <dbReference type="ARBA" id="ARBA00023015"/>
    </source>
</evidence>
<dbReference type="AlphaFoldDB" id="A0A8S1J831"/>
<dbReference type="PRINTS" id="PR00367">
    <property type="entry name" value="ETHRSPELEMNT"/>
</dbReference>
<keyword evidence="3" id="KW-0238">DNA-binding</keyword>
<evidence type="ECO:0000256" key="1">
    <source>
        <dbReference type="ARBA" id="ARBA00004123"/>
    </source>
</evidence>
<dbReference type="InterPro" id="IPR001471">
    <property type="entry name" value="AP2/ERF_dom"/>
</dbReference>
<evidence type="ECO:0000259" key="7">
    <source>
        <dbReference type="PROSITE" id="PS51032"/>
    </source>
</evidence>
<name>A0A8S1J831_9CHLO</name>
<feature type="domain" description="AP2/ERF" evidence="7">
    <location>
        <begin position="412"/>
        <end position="468"/>
    </location>
</feature>
<dbReference type="SMART" id="SM00380">
    <property type="entry name" value="AP2"/>
    <property type="match status" value="2"/>
</dbReference>
<feature type="compositionally biased region" description="Polar residues" evidence="6">
    <location>
        <begin position="214"/>
        <end position="230"/>
    </location>
</feature>
<sequence length="514" mass="55007">MDLDGLDSGSNSILGGQTGGFGGIGGGLEALAGRSEGEHDAVSRALMEFVASEGAGPGGPEAEEEGEIWPIPIFGDHAMCDSMPLLDPLACPRYDRPGLTPITCPAGLATSERSIQQPFSARCFTNQARAPWPDVPPVQRNSSSAPNRRAKSFGSPEAIGLSDAALELGLPGGSMRIDGMGPGEQCPDAYWAQMEQDLVSPRVAEGALRKRPSPSLSGEGATSSQSSGTPVGSRVRGTIQQVYLKRRGSARGRGVSKRTPAGESAAVQQPSVGSSEVDGVAEGSVLADGGPEGQALDSPPKEAKAGRVRGKAAQKTSQYNGVSKHRRSGRWEAHIWVNDFGRQIYLGGFDVPEDAAAAYDMVAIKSKGLKASTNFDVGRYLPLWDWLQTVTLPELVTHMRRRSKGFSRGTSKYRGVTRHPTGRWESRIGVHGSRHIYLGLYPEEEAAAKHYDRALVRLRGVSAATNFSLSGYANELSEHKWMQQQLAADRKETLGTTKYNKWVRHGGKDVAIFN</sequence>
<feature type="domain" description="AP2/ERF" evidence="7">
    <location>
        <begin position="318"/>
        <end position="376"/>
    </location>
</feature>
<dbReference type="PANTHER" id="PTHR32467:SF90">
    <property type="entry name" value="AP2-LIKE ETHYLENE-RESPONSIVE TRANSCRIPTION FACTOR AIL1"/>
    <property type="match status" value="1"/>
</dbReference>
<evidence type="ECO:0000256" key="6">
    <source>
        <dbReference type="SAM" id="MobiDB-lite"/>
    </source>
</evidence>
<organism evidence="8 9">
    <name type="scientific">Ostreobium quekettii</name>
    <dbReference type="NCBI Taxonomy" id="121088"/>
    <lineage>
        <taxon>Eukaryota</taxon>
        <taxon>Viridiplantae</taxon>
        <taxon>Chlorophyta</taxon>
        <taxon>core chlorophytes</taxon>
        <taxon>Ulvophyceae</taxon>
        <taxon>TCBD clade</taxon>
        <taxon>Bryopsidales</taxon>
        <taxon>Ostreobineae</taxon>
        <taxon>Ostreobiaceae</taxon>
        <taxon>Ostreobium</taxon>
    </lineage>
</organism>
<dbReference type="PANTHER" id="PTHR32467">
    <property type="entry name" value="AP2-LIKE ETHYLENE-RESPONSIVE TRANSCRIPTION FACTOR"/>
    <property type="match status" value="1"/>
</dbReference>
<evidence type="ECO:0000313" key="8">
    <source>
        <dbReference type="EMBL" id="CAD7701870.1"/>
    </source>
</evidence>
<reference evidence="8" key="1">
    <citation type="submission" date="2020-12" db="EMBL/GenBank/DDBJ databases">
        <authorList>
            <person name="Iha C."/>
        </authorList>
    </citation>
    <scope>NUCLEOTIDE SEQUENCE</scope>
</reference>
<keyword evidence="4" id="KW-0804">Transcription</keyword>
<evidence type="ECO:0000256" key="5">
    <source>
        <dbReference type="ARBA" id="ARBA00023242"/>
    </source>
</evidence>
<dbReference type="OrthoDB" id="207175at2759"/>
<comment type="caution">
    <text evidence="8">The sequence shown here is derived from an EMBL/GenBank/DDBJ whole genome shotgun (WGS) entry which is preliminary data.</text>
</comment>
<dbReference type="CDD" id="cd00018">
    <property type="entry name" value="AP2"/>
    <property type="match status" value="2"/>
</dbReference>
<feature type="compositionally biased region" description="Basic residues" evidence="6">
    <location>
        <begin position="244"/>
        <end position="256"/>
    </location>
</feature>
<keyword evidence="9" id="KW-1185">Reference proteome</keyword>
<dbReference type="GO" id="GO:0003700">
    <property type="term" value="F:DNA-binding transcription factor activity"/>
    <property type="evidence" value="ECO:0007669"/>
    <property type="project" value="InterPro"/>
</dbReference>
<dbReference type="PROSITE" id="PS51032">
    <property type="entry name" value="AP2_ERF"/>
    <property type="match status" value="2"/>
</dbReference>
<proteinExistence type="predicted"/>
<keyword evidence="5" id="KW-0539">Nucleus</keyword>
<feature type="region of interest" description="Disordered" evidence="6">
    <location>
        <begin position="206"/>
        <end position="325"/>
    </location>
</feature>
<evidence type="ECO:0000256" key="4">
    <source>
        <dbReference type="ARBA" id="ARBA00023163"/>
    </source>
</evidence>
<evidence type="ECO:0000313" key="9">
    <source>
        <dbReference type="Proteomes" id="UP000708148"/>
    </source>
</evidence>
<accession>A0A8S1J831</accession>
<dbReference type="SUPFAM" id="SSF54171">
    <property type="entry name" value="DNA-binding domain"/>
    <property type="match status" value="2"/>
</dbReference>
<protein>
    <recommendedName>
        <fullName evidence="7">AP2/ERF domain-containing protein</fullName>
    </recommendedName>
</protein>
<evidence type="ECO:0000256" key="3">
    <source>
        <dbReference type="ARBA" id="ARBA00023125"/>
    </source>
</evidence>
<keyword evidence="2" id="KW-0805">Transcription regulation</keyword>
<dbReference type="EMBL" id="CAJHUC010001649">
    <property type="protein sequence ID" value="CAD7701870.1"/>
    <property type="molecule type" value="Genomic_DNA"/>
</dbReference>
<dbReference type="InterPro" id="IPR016177">
    <property type="entry name" value="DNA-bd_dom_sf"/>
</dbReference>